<name>A0A1D8PBH5_9FLAO</name>
<reference evidence="3 4" key="1">
    <citation type="submission" date="2016-10" db="EMBL/GenBank/DDBJ databases">
        <title>Lutibacter sp. LPB0138, isolated from marine gastropod.</title>
        <authorList>
            <person name="Kim E."/>
            <person name="Yi H."/>
        </authorList>
    </citation>
    <scope>NUCLEOTIDE SEQUENCE [LARGE SCALE GENOMIC DNA]</scope>
    <source>
        <strain evidence="3 4">LPB0138</strain>
    </source>
</reference>
<dbReference type="STRING" id="1850246.LPB138_15050"/>
<dbReference type="InterPro" id="IPR002123">
    <property type="entry name" value="Plipid/glycerol_acylTrfase"/>
</dbReference>
<feature type="transmembrane region" description="Helical" evidence="1">
    <location>
        <begin position="317"/>
        <end position="341"/>
    </location>
</feature>
<dbReference type="OrthoDB" id="9806008at2"/>
<dbReference type="GO" id="GO:0016287">
    <property type="term" value="F:glycerone-phosphate O-acyltransferase activity"/>
    <property type="evidence" value="ECO:0007669"/>
    <property type="project" value="TreeGrafter"/>
</dbReference>
<organism evidence="3 4">
    <name type="scientific">Urechidicola croceus</name>
    <dbReference type="NCBI Taxonomy" id="1850246"/>
    <lineage>
        <taxon>Bacteria</taxon>
        <taxon>Pseudomonadati</taxon>
        <taxon>Bacteroidota</taxon>
        <taxon>Flavobacteriia</taxon>
        <taxon>Flavobacteriales</taxon>
        <taxon>Flavobacteriaceae</taxon>
        <taxon>Urechidicola</taxon>
    </lineage>
</organism>
<evidence type="ECO:0000313" key="4">
    <source>
        <dbReference type="Proteomes" id="UP000176050"/>
    </source>
</evidence>
<dbReference type="AlphaFoldDB" id="A0A1D8PBH5"/>
<evidence type="ECO:0000256" key="1">
    <source>
        <dbReference type="SAM" id="Phobius"/>
    </source>
</evidence>
<keyword evidence="1" id="KW-0812">Transmembrane</keyword>
<accession>A0A1D8PBH5</accession>
<dbReference type="GO" id="GO:0004366">
    <property type="term" value="F:glycerol-3-phosphate O-acyltransferase activity"/>
    <property type="evidence" value="ECO:0007669"/>
    <property type="project" value="TreeGrafter"/>
</dbReference>
<dbReference type="KEGG" id="lul:LPB138_15050"/>
<dbReference type="CDD" id="cd07992">
    <property type="entry name" value="LPLAT_AAK14816-like"/>
    <property type="match status" value="1"/>
</dbReference>
<evidence type="ECO:0000259" key="2">
    <source>
        <dbReference type="SMART" id="SM00563"/>
    </source>
</evidence>
<keyword evidence="4" id="KW-1185">Reference proteome</keyword>
<dbReference type="EMBL" id="CP017478">
    <property type="protein sequence ID" value="AOW21924.1"/>
    <property type="molecule type" value="Genomic_DNA"/>
</dbReference>
<keyword evidence="1" id="KW-1133">Transmembrane helix</keyword>
<proteinExistence type="predicted"/>
<dbReference type="Proteomes" id="UP000176050">
    <property type="component" value="Chromosome"/>
</dbReference>
<dbReference type="SUPFAM" id="SSF69593">
    <property type="entry name" value="Glycerol-3-phosphate (1)-acyltransferase"/>
    <property type="match status" value="1"/>
</dbReference>
<dbReference type="PANTHER" id="PTHR31605:SF0">
    <property type="entry name" value="GLYCEROL-3-PHOSPHATE O-ACYLTRANSFERASE 1"/>
    <property type="match status" value="1"/>
</dbReference>
<gene>
    <name evidence="3" type="ORF">LPB138_15050</name>
</gene>
<dbReference type="PANTHER" id="PTHR31605">
    <property type="entry name" value="GLYCEROL-3-PHOSPHATE O-ACYLTRANSFERASE 1"/>
    <property type="match status" value="1"/>
</dbReference>
<dbReference type="RefSeq" id="WP_070238084.1">
    <property type="nucleotide sequence ID" value="NZ_CP017478.1"/>
</dbReference>
<dbReference type="SMART" id="SM00563">
    <property type="entry name" value="PlsC"/>
    <property type="match status" value="1"/>
</dbReference>
<feature type="transmembrane region" description="Helical" evidence="1">
    <location>
        <begin position="266"/>
        <end position="282"/>
    </location>
</feature>
<keyword evidence="1" id="KW-0472">Membrane</keyword>
<feature type="domain" description="Phospholipid/glycerol acyltransferase" evidence="2">
    <location>
        <begin position="38"/>
        <end position="165"/>
    </location>
</feature>
<evidence type="ECO:0000313" key="3">
    <source>
        <dbReference type="EMBL" id="AOW21924.1"/>
    </source>
</evidence>
<dbReference type="Pfam" id="PF01553">
    <property type="entry name" value="Acyltransferase"/>
    <property type="match status" value="1"/>
</dbReference>
<protein>
    <recommendedName>
        <fullName evidence="2">Phospholipid/glycerol acyltransferase domain-containing protein</fullName>
    </recommendedName>
</protein>
<sequence>MKSIWLTFIKNYIRLGLFFYHKKIVVAGKENIPKKGAVLFVCNHQNALLDPLIIGTTNKRNTHFLARAGVFKKKILAKFFGSVQMIPIYRIRDGWQTLSKNEAIFQKCIQILKDEKALLIFPEGSHNLKRTVRPLSKGFTRILFGALEKYPDLNIQIVPIGLNYNSILNYPSSVVINYGKPLNLQKYWDKDDVINSTNFLKEDVRAQIKLLTTHIENNENYDMTLTKLKSLNADFLNPIETNKLIKNIDKREIKTITKQPTAKKTLLYYIVILNSIIPWLIWKKLQKKITELEFTSTFRYGLGITLFPLFYTIQSFILMYFFGTNIAAIYFITCLFLGLLLTKYSKVYQD</sequence>
<dbReference type="InterPro" id="IPR052744">
    <property type="entry name" value="GPAT/DAPAT"/>
</dbReference>
<dbReference type="GO" id="GO:0008654">
    <property type="term" value="P:phospholipid biosynthetic process"/>
    <property type="evidence" value="ECO:0007669"/>
    <property type="project" value="TreeGrafter"/>
</dbReference>